<dbReference type="EMBL" id="FNRS01000001">
    <property type="protein sequence ID" value="SEC80765.1"/>
    <property type="molecule type" value="Genomic_DNA"/>
</dbReference>
<dbReference type="PANTHER" id="PTHR32071">
    <property type="entry name" value="TRANSCRIPTIONAL REGULATORY PROTEIN"/>
    <property type="match status" value="1"/>
</dbReference>
<dbReference type="RefSeq" id="WP_048383004.1">
    <property type="nucleotide sequence ID" value="NZ_FNRS01000001.1"/>
</dbReference>
<dbReference type="PROSITE" id="PS50045">
    <property type="entry name" value="SIGMA54_INTERACT_4"/>
    <property type="match status" value="1"/>
</dbReference>
<keyword evidence="5" id="KW-0058">Aromatic hydrocarbons catabolism</keyword>
<keyword evidence="10" id="KW-0804">Transcription</keyword>
<dbReference type="FunFam" id="1.10.10.60:FF:000112">
    <property type="entry name" value="TyrR family transcriptional regulator"/>
    <property type="match status" value="1"/>
</dbReference>
<dbReference type="FunFam" id="3.40.50.300:FF:000006">
    <property type="entry name" value="DNA-binding transcriptional regulator NtrC"/>
    <property type="match status" value="1"/>
</dbReference>
<evidence type="ECO:0000256" key="7">
    <source>
        <dbReference type="ARBA" id="ARBA00023015"/>
    </source>
</evidence>
<dbReference type="InterPro" id="IPR030828">
    <property type="entry name" value="HTH_TyrR"/>
</dbReference>
<dbReference type="PANTHER" id="PTHR32071:SF3">
    <property type="entry name" value="HTH-TYPE TRANSCRIPTIONAL REGULATORY PROTEIN TYRR"/>
    <property type="match status" value="1"/>
</dbReference>
<accession>A0A0J6GLY9</accession>
<keyword evidence="9" id="KW-0010">Activator</keyword>
<dbReference type="PROSITE" id="PS00675">
    <property type="entry name" value="SIGMA54_INTERACT_1"/>
    <property type="match status" value="1"/>
</dbReference>
<dbReference type="SUPFAM" id="SSF55785">
    <property type="entry name" value="PYP-like sensor domain (PAS domain)"/>
    <property type="match status" value="1"/>
</dbReference>
<evidence type="ECO:0000313" key="16">
    <source>
        <dbReference type="EMBL" id="SEC80765.1"/>
    </source>
</evidence>
<evidence type="ECO:0000259" key="14">
    <source>
        <dbReference type="PROSITE" id="PS51671"/>
    </source>
</evidence>
<dbReference type="InterPro" id="IPR009057">
    <property type="entry name" value="Homeodomain-like_sf"/>
</dbReference>
<evidence type="ECO:0000256" key="3">
    <source>
        <dbReference type="ARBA" id="ARBA00022491"/>
    </source>
</evidence>
<dbReference type="OrthoDB" id="9804019at2"/>
<dbReference type="InterPro" id="IPR025662">
    <property type="entry name" value="Sigma_54_int_dom_ATP-bd_1"/>
</dbReference>
<evidence type="ECO:0000313" key="17">
    <source>
        <dbReference type="Proteomes" id="UP000036395"/>
    </source>
</evidence>
<keyword evidence="8" id="KW-0238">DNA-binding</keyword>
<evidence type="ECO:0000259" key="13">
    <source>
        <dbReference type="PROSITE" id="PS50112"/>
    </source>
</evidence>
<dbReference type="InterPro" id="IPR002078">
    <property type="entry name" value="Sigma_54_int"/>
</dbReference>
<gene>
    <name evidence="16" type="ORF">SAMN04490203_3158</name>
    <name evidence="15" type="ORF">TU78_18245</name>
</gene>
<keyword evidence="4" id="KW-0547">Nucleotide-binding</keyword>
<dbReference type="Pfam" id="PF18024">
    <property type="entry name" value="HTH_50"/>
    <property type="match status" value="1"/>
</dbReference>
<dbReference type="SMART" id="SM00382">
    <property type="entry name" value="AAA"/>
    <property type="match status" value="1"/>
</dbReference>
<reference evidence="16 18" key="2">
    <citation type="submission" date="2016-10" db="EMBL/GenBank/DDBJ databases">
        <authorList>
            <person name="Varghese N."/>
            <person name="Submissions S."/>
        </authorList>
    </citation>
    <scope>NUCLEOTIDE SEQUENCE [LARGE SCALE GENOMIC DNA]</scope>
    <source>
        <strain evidence="16 18">BS3652</strain>
    </source>
</reference>
<dbReference type="Proteomes" id="UP000036395">
    <property type="component" value="Unassembled WGS sequence"/>
</dbReference>
<dbReference type="InterPro" id="IPR045865">
    <property type="entry name" value="ACT-like_dom_sf"/>
</dbReference>
<dbReference type="GO" id="GO:0005737">
    <property type="term" value="C:cytoplasm"/>
    <property type="evidence" value="ECO:0007669"/>
    <property type="project" value="UniProtKB-SubCell"/>
</dbReference>
<feature type="domain" description="Sigma-54 factor interaction" evidence="12">
    <location>
        <begin position="207"/>
        <end position="437"/>
    </location>
</feature>
<dbReference type="PROSITE" id="PS50112">
    <property type="entry name" value="PAS"/>
    <property type="match status" value="1"/>
</dbReference>
<dbReference type="AlphaFoldDB" id="A0A0J6GLY9"/>
<evidence type="ECO:0000259" key="12">
    <source>
        <dbReference type="PROSITE" id="PS50045"/>
    </source>
</evidence>
<dbReference type="SUPFAM" id="SSF52540">
    <property type="entry name" value="P-loop containing nucleoside triphosphate hydrolases"/>
    <property type="match status" value="1"/>
</dbReference>
<keyword evidence="7" id="KW-0805">Transcription regulation</keyword>
<dbReference type="CDD" id="cd00130">
    <property type="entry name" value="PAS"/>
    <property type="match status" value="1"/>
</dbReference>
<dbReference type="Gene3D" id="3.30.70.260">
    <property type="match status" value="1"/>
</dbReference>
<dbReference type="PROSITE" id="PS51671">
    <property type="entry name" value="ACT"/>
    <property type="match status" value="1"/>
</dbReference>
<dbReference type="PROSITE" id="PS00688">
    <property type="entry name" value="SIGMA54_INTERACT_3"/>
    <property type="match status" value="1"/>
</dbReference>
<dbReference type="Pfam" id="PF00158">
    <property type="entry name" value="Sigma54_activat"/>
    <property type="match status" value="1"/>
</dbReference>
<keyword evidence="6" id="KW-0067">ATP-binding</keyword>
<keyword evidence="18" id="KW-1185">Reference proteome</keyword>
<dbReference type="NCBIfam" id="TIGR04381">
    <property type="entry name" value="HTH_TypR"/>
    <property type="match status" value="1"/>
</dbReference>
<dbReference type="InterPro" id="IPR035965">
    <property type="entry name" value="PAS-like_dom_sf"/>
</dbReference>
<evidence type="ECO:0000313" key="15">
    <source>
        <dbReference type="EMBL" id="KMM83134.1"/>
    </source>
</evidence>
<evidence type="ECO:0000256" key="2">
    <source>
        <dbReference type="ARBA" id="ARBA00022490"/>
    </source>
</evidence>
<evidence type="ECO:0000313" key="18">
    <source>
        <dbReference type="Proteomes" id="UP000183155"/>
    </source>
</evidence>
<keyword evidence="2" id="KW-0963">Cytoplasm</keyword>
<organism evidence="15 17">
    <name type="scientific">Pseudomonas taetrolens</name>
    <dbReference type="NCBI Taxonomy" id="47884"/>
    <lineage>
        <taxon>Bacteria</taxon>
        <taxon>Pseudomonadati</taxon>
        <taxon>Pseudomonadota</taxon>
        <taxon>Gammaproteobacteria</taxon>
        <taxon>Pseudomonadales</taxon>
        <taxon>Pseudomonadaceae</taxon>
        <taxon>Pseudomonas</taxon>
    </lineage>
</organism>
<dbReference type="GO" id="GO:0006355">
    <property type="term" value="P:regulation of DNA-templated transcription"/>
    <property type="evidence" value="ECO:0007669"/>
    <property type="project" value="InterPro"/>
</dbReference>
<evidence type="ECO:0000256" key="11">
    <source>
        <dbReference type="ARBA" id="ARBA00029500"/>
    </source>
</evidence>
<dbReference type="SUPFAM" id="SSF46689">
    <property type="entry name" value="Homeodomain-like"/>
    <property type="match status" value="1"/>
</dbReference>
<feature type="domain" description="PAS" evidence="13">
    <location>
        <begin position="80"/>
        <end position="124"/>
    </location>
</feature>
<evidence type="ECO:0000256" key="5">
    <source>
        <dbReference type="ARBA" id="ARBA00022797"/>
    </source>
</evidence>
<proteinExistence type="predicted"/>
<reference evidence="15 17" key="1">
    <citation type="submission" date="2015-02" db="EMBL/GenBank/DDBJ databases">
        <title>Pseudomonas helleri sp. nov. and Pseudomonas weihenstephanensis sp. nov., isolated from raw cows milk.</title>
        <authorList>
            <person name="von Neubeck M."/>
            <person name="Huptas C."/>
            <person name="Wenning M."/>
            <person name="Scherer S."/>
        </authorList>
    </citation>
    <scope>NUCLEOTIDE SEQUENCE [LARGE SCALE GENOMIC DNA]</scope>
    <source>
        <strain evidence="15 17">DSM 21104</strain>
    </source>
</reference>
<comment type="caution">
    <text evidence="15">The sequence shown here is derived from an EMBL/GenBank/DDBJ whole genome shotgun (WGS) entry which is preliminary data.</text>
</comment>
<evidence type="ECO:0000256" key="9">
    <source>
        <dbReference type="ARBA" id="ARBA00023159"/>
    </source>
</evidence>
<name>A0A0J6GLY9_PSETA</name>
<evidence type="ECO:0000256" key="10">
    <source>
        <dbReference type="ARBA" id="ARBA00023163"/>
    </source>
</evidence>
<dbReference type="Gene3D" id="1.10.10.60">
    <property type="entry name" value="Homeodomain-like"/>
    <property type="match status" value="1"/>
</dbReference>
<dbReference type="GO" id="GO:0003677">
    <property type="term" value="F:DNA binding"/>
    <property type="evidence" value="ECO:0007669"/>
    <property type="project" value="UniProtKB-KW"/>
</dbReference>
<dbReference type="Gene3D" id="3.30.450.20">
    <property type="entry name" value="PAS domain"/>
    <property type="match status" value="1"/>
</dbReference>
<dbReference type="PATRIC" id="fig|47884.3.peg.4141"/>
<dbReference type="InterPro" id="IPR000014">
    <property type="entry name" value="PAS"/>
</dbReference>
<dbReference type="EMBL" id="JYLA01000008">
    <property type="protein sequence ID" value="KMM83134.1"/>
    <property type="molecule type" value="Genomic_DNA"/>
</dbReference>
<dbReference type="CDD" id="cd00009">
    <property type="entry name" value="AAA"/>
    <property type="match status" value="1"/>
</dbReference>
<dbReference type="FunFam" id="3.30.450.20:FF:000052">
    <property type="entry name" value="Sigma-54 dependent transcriptional regulator"/>
    <property type="match status" value="1"/>
</dbReference>
<evidence type="ECO:0000256" key="4">
    <source>
        <dbReference type="ARBA" id="ARBA00022741"/>
    </source>
</evidence>
<evidence type="ECO:0000256" key="1">
    <source>
        <dbReference type="ARBA" id="ARBA00004496"/>
    </source>
</evidence>
<sequence length="521" mass="57430">MRIKVHCQNRIGILRDILNLLVAYGINVKRGEVGGDQGNAIYLYCPNLINLQFQALRPKFETIAGVFGVKRVGLMPSERRHMELNALLGALEFPVLSIDMGGCIVAANRAAAQLLGVRVDEVPGIALSRYAEDFDLPELVRANKSRINGLRVKVKGHVYLADIAPLQLEHDESEAMAGAVLTLHRADRVGEQIYNVRKQELRGFDSIFQSSKVMAAVVREARRMAPLDAPLLIEGETGTGKELLARACHLASPRGQSPLMALNCAGLPESMAETELFGYGPGAFEGARAEGKLGLLELTAGGTLFLDGVGEMSPRLQVKLLRFLQDGCFRRVGSDEEVYLDVRVMCATQVDLSELCARGEFRQDLYHRLNVLSLHIPPLRDCLDGLEPLVEHFLDQASRQIGCPLPRLAPAAMDRLSHYHWPGNVRQLENVLFQAVSLCDGGVVKAEHIRLPDYGVRQPVGEFSLDGGLDQIVGRFEKAVLERLYSEHPSSRLLGKRLGVSHTTIANKLREYDIIKPGKES</sequence>
<evidence type="ECO:0000256" key="6">
    <source>
        <dbReference type="ARBA" id="ARBA00022840"/>
    </source>
</evidence>
<dbReference type="InterPro" id="IPR025944">
    <property type="entry name" value="Sigma_54_int_dom_CS"/>
</dbReference>
<keyword evidence="3" id="KW-0678">Repressor</keyword>
<dbReference type="InterPro" id="IPR003593">
    <property type="entry name" value="AAA+_ATPase"/>
</dbReference>
<dbReference type="STRING" id="47884.SAMN04490203_3158"/>
<evidence type="ECO:0000256" key="8">
    <source>
        <dbReference type="ARBA" id="ARBA00023125"/>
    </source>
</evidence>
<dbReference type="Gene3D" id="3.40.50.300">
    <property type="entry name" value="P-loop containing nucleotide triphosphate hydrolases"/>
    <property type="match status" value="1"/>
</dbReference>
<dbReference type="InterPro" id="IPR058031">
    <property type="entry name" value="AAA_lid_NorR"/>
</dbReference>
<dbReference type="SMART" id="SM00091">
    <property type="entry name" value="PAS"/>
    <property type="match status" value="1"/>
</dbReference>
<dbReference type="Pfam" id="PF25601">
    <property type="entry name" value="AAA_lid_14"/>
    <property type="match status" value="1"/>
</dbReference>
<dbReference type="Proteomes" id="UP000183155">
    <property type="component" value="Unassembled WGS sequence"/>
</dbReference>
<feature type="domain" description="ACT" evidence="14">
    <location>
        <begin position="2"/>
        <end position="74"/>
    </location>
</feature>
<comment type="subcellular location">
    <subcellularLocation>
        <location evidence="1">Cytoplasm</location>
    </subcellularLocation>
</comment>
<dbReference type="Gene3D" id="1.10.8.60">
    <property type="match status" value="1"/>
</dbReference>
<dbReference type="SUPFAM" id="SSF55021">
    <property type="entry name" value="ACT-like"/>
    <property type="match status" value="1"/>
</dbReference>
<protein>
    <recommendedName>
        <fullName evidence="11">HTH-type transcriptional regulatory protein TyrR</fullName>
    </recommendedName>
</protein>
<dbReference type="InterPro" id="IPR002912">
    <property type="entry name" value="ACT_dom"/>
</dbReference>
<dbReference type="GO" id="GO:0005524">
    <property type="term" value="F:ATP binding"/>
    <property type="evidence" value="ECO:0007669"/>
    <property type="project" value="UniProtKB-KW"/>
</dbReference>
<dbReference type="InterPro" id="IPR027417">
    <property type="entry name" value="P-loop_NTPase"/>
</dbReference>